<comment type="subcellular location">
    <subcellularLocation>
        <location evidence="1">Cytoplasm</location>
    </subcellularLocation>
</comment>
<organism evidence="6 7">
    <name type="scientific">Nocardia colli</name>
    <dbReference type="NCBI Taxonomy" id="2545717"/>
    <lineage>
        <taxon>Bacteria</taxon>
        <taxon>Bacillati</taxon>
        <taxon>Actinomycetota</taxon>
        <taxon>Actinomycetes</taxon>
        <taxon>Mycobacteriales</taxon>
        <taxon>Nocardiaceae</taxon>
        <taxon>Nocardia</taxon>
    </lineage>
</organism>
<accession>A0A5N0DJV4</accession>
<evidence type="ECO:0000313" key="7">
    <source>
        <dbReference type="Proteomes" id="UP000323876"/>
    </source>
</evidence>
<evidence type="ECO:0000313" key="6">
    <source>
        <dbReference type="EMBL" id="KAA8877342.1"/>
    </source>
</evidence>
<reference evidence="6 7" key="1">
    <citation type="submission" date="2019-09" db="EMBL/GenBank/DDBJ databases">
        <authorList>
            <person name="Wang X."/>
        </authorList>
    </citation>
    <scope>NUCLEOTIDE SEQUENCE [LARGE SCALE GENOMIC DNA]</scope>
    <source>
        <strain evidence="6 7">CICC 11023</strain>
    </source>
</reference>
<dbReference type="Proteomes" id="UP000323876">
    <property type="component" value="Unassembled WGS sequence"/>
</dbReference>
<keyword evidence="4" id="KW-0143">Chaperone</keyword>
<evidence type="ECO:0000256" key="2">
    <source>
        <dbReference type="ARBA" id="ARBA00006411"/>
    </source>
</evidence>
<proteinExistence type="inferred from homology"/>
<gene>
    <name evidence="6" type="ORF">F3087_45040</name>
</gene>
<comment type="similarity">
    <text evidence="2">Belongs to the EspG family.</text>
</comment>
<name>A0A5N0DJV4_9NOCA</name>
<evidence type="ECO:0008006" key="8">
    <source>
        <dbReference type="Google" id="ProtNLM"/>
    </source>
</evidence>
<feature type="region of interest" description="Disordered" evidence="5">
    <location>
        <begin position="29"/>
        <end position="52"/>
    </location>
</feature>
<evidence type="ECO:0000256" key="3">
    <source>
        <dbReference type="ARBA" id="ARBA00022490"/>
    </source>
</evidence>
<evidence type="ECO:0000256" key="5">
    <source>
        <dbReference type="SAM" id="MobiDB-lite"/>
    </source>
</evidence>
<dbReference type="Pfam" id="PF14011">
    <property type="entry name" value="ESX-1_EspG"/>
    <property type="match status" value="1"/>
</dbReference>
<protein>
    <recommendedName>
        <fullName evidence="8">ESX secretion-associated protein EspG</fullName>
    </recommendedName>
</protein>
<dbReference type="EMBL" id="VXLC01000051">
    <property type="protein sequence ID" value="KAA8877342.1"/>
    <property type="molecule type" value="Genomic_DNA"/>
</dbReference>
<comment type="caution">
    <text evidence="6">The sequence shown here is derived from an EMBL/GenBank/DDBJ whole genome shotgun (WGS) entry which is preliminary data.</text>
</comment>
<dbReference type="InterPro" id="IPR025734">
    <property type="entry name" value="EspG"/>
</dbReference>
<dbReference type="OrthoDB" id="4561761at2"/>
<sequence>MYWVLRRRTIFGRSLRRVRVERGRLDDVAAQRSSRSGPVGFGGNDSSSKAGPAVVETQTVWTFTPDEFAWVWTETGLDEYPEPLSIIESTTTQDEYAQLVAEISARYPRGGDPDLTGPLQVLAHPDLRIICRGRSHNSHKRVRSLGAAVGELGVILFQKSGTTADFGGDIKLVVTRRSQLPRHIAATMPPASGGAAERMLGYTPRVRGDEPPSSWHRAPDGEHAVEERIRSLLRLRRNAEGHFRIERVGVGGRPRPPLYLSWIDVQTGQPEAGRYIISVTDNDTTVMPASADVVARELSHRAALDHA</sequence>
<evidence type="ECO:0000256" key="1">
    <source>
        <dbReference type="ARBA" id="ARBA00004496"/>
    </source>
</evidence>
<keyword evidence="3" id="KW-0963">Cytoplasm</keyword>
<dbReference type="AlphaFoldDB" id="A0A5N0DJV4"/>
<keyword evidence="7" id="KW-1185">Reference proteome</keyword>
<evidence type="ECO:0000256" key="4">
    <source>
        <dbReference type="ARBA" id="ARBA00023186"/>
    </source>
</evidence>